<evidence type="ECO:0000256" key="2">
    <source>
        <dbReference type="SAM" id="SignalP"/>
    </source>
</evidence>
<keyword evidence="1" id="KW-0812">Transmembrane</keyword>
<sequence length="136" mass="15798">MIVLFLLITHLTFISALPFSLITRASDVEKEDESLYDQVSTSSSDWCTDNPENCKTVVSISSIIGLLLVCYLIYRFWKKRRIARKEEESMDRTLKLNKEKEEIKQRAIEEHQHELQGGLFKAFGLKRDTADKQNKS</sequence>
<accession>A0A1B9IZ33</accession>
<protein>
    <submittedName>
        <fullName evidence="3">Uncharacterized protein</fullName>
    </submittedName>
</protein>
<dbReference type="Proteomes" id="UP000092583">
    <property type="component" value="Unassembled WGS sequence"/>
</dbReference>
<feature type="signal peptide" evidence="2">
    <location>
        <begin position="1"/>
        <end position="16"/>
    </location>
</feature>
<evidence type="ECO:0000313" key="4">
    <source>
        <dbReference type="Proteomes" id="UP000092583"/>
    </source>
</evidence>
<dbReference type="EMBL" id="KI669459">
    <property type="protein sequence ID" value="OCF60674.1"/>
    <property type="molecule type" value="Genomic_DNA"/>
</dbReference>
<keyword evidence="4" id="KW-1185">Reference proteome</keyword>
<name>A0A1B9IZ33_9TREE</name>
<proteinExistence type="predicted"/>
<reference evidence="4" key="2">
    <citation type="submission" date="2013-12" db="EMBL/GenBank/DDBJ databases">
        <title>Evolution of pathogenesis and genome organization in the Tremellales.</title>
        <authorList>
            <person name="Cuomo C."/>
            <person name="Litvintseva A."/>
            <person name="Heitman J."/>
            <person name="Chen Y."/>
            <person name="Sun S."/>
            <person name="Springer D."/>
            <person name="Dromer F."/>
            <person name="Young S."/>
            <person name="Zeng Q."/>
            <person name="Chapman S."/>
            <person name="Gujja S."/>
            <person name="Saif S."/>
            <person name="Birren B."/>
        </authorList>
    </citation>
    <scope>NUCLEOTIDE SEQUENCE [LARGE SCALE GENOMIC DNA]</scope>
    <source>
        <strain evidence="4">CBS 10435</strain>
    </source>
</reference>
<evidence type="ECO:0000256" key="1">
    <source>
        <dbReference type="SAM" id="Phobius"/>
    </source>
</evidence>
<feature type="transmembrane region" description="Helical" evidence="1">
    <location>
        <begin position="58"/>
        <end position="77"/>
    </location>
</feature>
<reference evidence="3 4" key="1">
    <citation type="submission" date="2013-07" db="EMBL/GenBank/DDBJ databases">
        <title>The Genome Sequence of Kwoniella mangroviensis CBS10435.</title>
        <authorList>
            <consortium name="The Broad Institute Genome Sequencing Platform"/>
            <person name="Cuomo C."/>
            <person name="Litvintseva A."/>
            <person name="Chen Y."/>
            <person name="Heitman J."/>
            <person name="Sun S."/>
            <person name="Springer D."/>
            <person name="Dromer F."/>
            <person name="Young S.K."/>
            <person name="Zeng Q."/>
            <person name="Gargeya S."/>
            <person name="Fitzgerald M."/>
            <person name="Abouelleil A."/>
            <person name="Alvarado L."/>
            <person name="Berlin A.M."/>
            <person name="Chapman S.B."/>
            <person name="Dewar J."/>
            <person name="Goldberg J."/>
            <person name="Griggs A."/>
            <person name="Gujja S."/>
            <person name="Hansen M."/>
            <person name="Howarth C."/>
            <person name="Imamovic A."/>
            <person name="Larimer J."/>
            <person name="McCowan C."/>
            <person name="Murphy C."/>
            <person name="Pearson M."/>
            <person name="Priest M."/>
            <person name="Roberts A."/>
            <person name="Saif S."/>
            <person name="Shea T."/>
            <person name="Sykes S."/>
            <person name="Wortman J."/>
            <person name="Nusbaum C."/>
            <person name="Birren B."/>
        </authorList>
    </citation>
    <scope>NUCLEOTIDE SEQUENCE [LARGE SCALE GENOMIC DNA]</scope>
    <source>
        <strain evidence="3 4">CBS 10435</strain>
    </source>
</reference>
<organism evidence="3 4">
    <name type="scientific">Kwoniella mangroviensis CBS 10435</name>
    <dbReference type="NCBI Taxonomy" id="1331196"/>
    <lineage>
        <taxon>Eukaryota</taxon>
        <taxon>Fungi</taxon>
        <taxon>Dikarya</taxon>
        <taxon>Basidiomycota</taxon>
        <taxon>Agaricomycotina</taxon>
        <taxon>Tremellomycetes</taxon>
        <taxon>Tremellales</taxon>
        <taxon>Cryptococcaceae</taxon>
        <taxon>Kwoniella</taxon>
    </lineage>
</organism>
<gene>
    <name evidence="3" type="ORF">L486_00310</name>
</gene>
<keyword evidence="2" id="KW-0732">Signal</keyword>
<evidence type="ECO:0000313" key="3">
    <source>
        <dbReference type="EMBL" id="OCF60674.1"/>
    </source>
</evidence>
<dbReference type="AlphaFoldDB" id="A0A1B9IZ33"/>
<keyword evidence="1" id="KW-1133">Transmembrane helix</keyword>
<keyword evidence="1" id="KW-0472">Membrane</keyword>
<feature type="chain" id="PRO_5008629002" evidence="2">
    <location>
        <begin position="17"/>
        <end position="136"/>
    </location>
</feature>